<evidence type="ECO:0000313" key="3">
    <source>
        <dbReference type="Proteomes" id="UP000027222"/>
    </source>
</evidence>
<organism evidence="2 3">
    <name type="scientific">Galerina marginata (strain CBS 339.88)</name>
    <dbReference type="NCBI Taxonomy" id="685588"/>
    <lineage>
        <taxon>Eukaryota</taxon>
        <taxon>Fungi</taxon>
        <taxon>Dikarya</taxon>
        <taxon>Basidiomycota</taxon>
        <taxon>Agaricomycotina</taxon>
        <taxon>Agaricomycetes</taxon>
        <taxon>Agaricomycetidae</taxon>
        <taxon>Agaricales</taxon>
        <taxon>Agaricineae</taxon>
        <taxon>Strophariaceae</taxon>
        <taxon>Galerina</taxon>
    </lineage>
</organism>
<keyword evidence="1" id="KW-0472">Membrane</keyword>
<keyword evidence="3" id="KW-1185">Reference proteome</keyword>
<gene>
    <name evidence="2" type="ORF">GALMADRAFT_863277</name>
</gene>
<dbReference type="AlphaFoldDB" id="A0A067TSZ2"/>
<protein>
    <submittedName>
        <fullName evidence="2">Uncharacterized protein</fullName>
    </submittedName>
</protein>
<dbReference type="HOGENOM" id="CLU_1384262_0_0_1"/>
<evidence type="ECO:0000256" key="1">
    <source>
        <dbReference type="SAM" id="Phobius"/>
    </source>
</evidence>
<evidence type="ECO:0000313" key="2">
    <source>
        <dbReference type="EMBL" id="KDR83004.1"/>
    </source>
</evidence>
<proteinExistence type="predicted"/>
<sequence>MPVSGLAVSSARSKASSRRLIGKSERSLTSWKEMKAMKTEACPTGRIGTLKTRTSRRLSHIAGERGCTSAAPGPCSGRGRRSGDVVVDSAVFGFRPSRPLSLFVFIIFLFSTLYGLFVFPFSVENPLKVPATHICPLRRPFAQLHVSDYGPKAPYIADRPQSVPSQVVDTLPAIFARVDGIYAVGGGYTKPGLMTCE</sequence>
<feature type="transmembrane region" description="Helical" evidence="1">
    <location>
        <begin position="102"/>
        <end position="123"/>
    </location>
</feature>
<keyword evidence="1" id="KW-0812">Transmembrane</keyword>
<keyword evidence="1" id="KW-1133">Transmembrane helix</keyword>
<dbReference type="Proteomes" id="UP000027222">
    <property type="component" value="Unassembled WGS sequence"/>
</dbReference>
<name>A0A067TSZ2_GALM3</name>
<accession>A0A067TSZ2</accession>
<dbReference type="EMBL" id="KL142369">
    <property type="protein sequence ID" value="KDR83004.1"/>
    <property type="molecule type" value="Genomic_DNA"/>
</dbReference>
<reference evidence="3" key="1">
    <citation type="journal article" date="2014" name="Proc. Natl. Acad. Sci. U.S.A.">
        <title>Extensive sampling of basidiomycete genomes demonstrates inadequacy of the white-rot/brown-rot paradigm for wood decay fungi.</title>
        <authorList>
            <person name="Riley R."/>
            <person name="Salamov A.A."/>
            <person name="Brown D.W."/>
            <person name="Nagy L.G."/>
            <person name="Floudas D."/>
            <person name="Held B.W."/>
            <person name="Levasseur A."/>
            <person name="Lombard V."/>
            <person name="Morin E."/>
            <person name="Otillar R."/>
            <person name="Lindquist E.A."/>
            <person name="Sun H."/>
            <person name="LaButti K.M."/>
            <person name="Schmutz J."/>
            <person name="Jabbour D."/>
            <person name="Luo H."/>
            <person name="Baker S.E."/>
            <person name="Pisabarro A.G."/>
            <person name="Walton J.D."/>
            <person name="Blanchette R.A."/>
            <person name="Henrissat B."/>
            <person name="Martin F."/>
            <person name="Cullen D."/>
            <person name="Hibbett D.S."/>
            <person name="Grigoriev I.V."/>
        </authorList>
    </citation>
    <scope>NUCLEOTIDE SEQUENCE [LARGE SCALE GENOMIC DNA]</scope>
    <source>
        <strain evidence="3">CBS 339.88</strain>
    </source>
</reference>